<evidence type="ECO:0000256" key="1">
    <source>
        <dbReference type="SAM" id="MobiDB-lite"/>
    </source>
</evidence>
<reference evidence="2" key="1">
    <citation type="journal article" date="2014" name="Nature">
        <title>Elephant shark genome provides unique insights into gnathostome evolution.</title>
        <authorList>
            <consortium name="International Elephant Shark Genome Sequencing Consortium"/>
            <person name="Venkatesh B."/>
            <person name="Lee A.P."/>
            <person name="Ravi V."/>
            <person name="Maurya A.K."/>
            <person name="Lian M.M."/>
            <person name="Swann J.B."/>
            <person name="Ohta Y."/>
            <person name="Flajnik M.F."/>
            <person name="Sutoh Y."/>
            <person name="Kasahara M."/>
            <person name="Hoon S."/>
            <person name="Gangu V."/>
            <person name="Roy S.W."/>
            <person name="Irimia M."/>
            <person name="Korzh V."/>
            <person name="Kondrychyn I."/>
            <person name="Lim Z.W."/>
            <person name="Tay B.H."/>
            <person name="Tohari S."/>
            <person name="Kong K.W."/>
            <person name="Ho S."/>
            <person name="Lorente-Galdos B."/>
            <person name="Quilez J."/>
            <person name="Marques-Bonet T."/>
            <person name="Raney B.J."/>
            <person name="Ingham P.W."/>
            <person name="Tay A."/>
            <person name="Hillier L.W."/>
            <person name="Minx P."/>
            <person name="Boehm T."/>
            <person name="Wilson R.K."/>
            <person name="Brenner S."/>
            <person name="Warren W.C."/>
        </authorList>
    </citation>
    <scope>NUCLEOTIDE SEQUENCE</scope>
    <source>
        <tissue evidence="2">Kidney</tissue>
    </source>
</reference>
<dbReference type="InterPro" id="IPR018868">
    <property type="entry name" value="BAD"/>
</dbReference>
<dbReference type="GO" id="GO:0006915">
    <property type="term" value="P:apoptotic process"/>
    <property type="evidence" value="ECO:0007669"/>
    <property type="project" value="InterPro"/>
</dbReference>
<dbReference type="EMBL" id="KA353645">
    <property type="protein sequence ID" value="AFP92138.1"/>
    <property type="molecule type" value="mRNA"/>
</dbReference>
<dbReference type="PANTHER" id="PTHR28540:SF1">
    <property type="entry name" value="BCL2-ASSOCIATED AGONIST OF CELL DEATH"/>
    <property type="match status" value="1"/>
</dbReference>
<name>V9LL69_CALMI</name>
<evidence type="ECO:0000313" key="2">
    <source>
        <dbReference type="EMBL" id="AFP92138.1"/>
    </source>
</evidence>
<proteinExistence type="evidence at transcript level"/>
<dbReference type="Pfam" id="PF10514">
    <property type="entry name" value="Bcl-2_BAD"/>
    <property type="match status" value="1"/>
</dbReference>
<feature type="compositionally biased region" description="Basic and acidic residues" evidence="1">
    <location>
        <begin position="8"/>
        <end position="20"/>
    </location>
</feature>
<sequence length="142" mass="16163">MADGVISAHRDPMEGHRFQFEDFTPSGSPEPDTIPSDGEQAGGGAAARRATLPEAELWDEVMEFRRRSRSEPPNFWMAVRYGRELRRMSDEFVLSYTEKQALTHSGSELHVRVHSTIQSVYRRIQTYLPSPRKPGDTQTGNR</sequence>
<dbReference type="PANTHER" id="PTHR28540">
    <property type="entry name" value="BCL2-ASSOCIATED AGONIST OF CELL DEATH"/>
    <property type="match status" value="1"/>
</dbReference>
<dbReference type="AlphaFoldDB" id="V9LL69"/>
<organism evidence="2">
    <name type="scientific">Callorhinchus milii</name>
    <name type="common">Ghost shark</name>
    <dbReference type="NCBI Taxonomy" id="7868"/>
    <lineage>
        <taxon>Eukaryota</taxon>
        <taxon>Metazoa</taxon>
        <taxon>Chordata</taxon>
        <taxon>Craniata</taxon>
        <taxon>Vertebrata</taxon>
        <taxon>Chondrichthyes</taxon>
        <taxon>Holocephali</taxon>
        <taxon>Chimaeriformes</taxon>
        <taxon>Callorhinchidae</taxon>
        <taxon>Callorhinchus</taxon>
    </lineage>
</organism>
<accession>V9LL69</accession>
<protein>
    <submittedName>
        <fullName evidence="2">Bcl2 antagonist of cell death</fullName>
    </submittedName>
</protein>
<feature type="region of interest" description="Disordered" evidence="1">
    <location>
        <begin position="1"/>
        <end position="52"/>
    </location>
</feature>